<dbReference type="EMBL" id="MLYV02000669">
    <property type="protein sequence ID" value="PSR80107.1"/>
    <property type="molecule type" value="Genomic_DNA"/>
</dbReference>
<keyword evidence="3" id="KW-1185">Reference proteome</keyword>
<feature type="compositionally biased region" description="Acidic residues" evidence="1">
    <location>
        <begin position="96"/>
        <end position="106"/>
    </location>
</feature>
<feature type="compositionally biased region" description="Basic and acidic residues" evidence="1">
    <location>
        <begin position="56"/>
        <end position="68"/>
    </location>
</feature>
<name>A0A2R6NYD9_9APHY</name>
<organism evidence="2 3">
    <name type="scientific">Hermanssonia centrifuga</name>
    <dbReference type="NCBI Taxonomy" id="98765"/>
    <lineage>
        <taxon>Eukaryota</taxon>
        <taxon>Fungi</taxon>
        <taxon>Dikarya</taxon>
        <taxon>Basidiomycota</taxon>
        <taxon>Agaricomycotina</taxon>
        <taxon>Agaricomycetes</taxon>
        <taxon>Polyporales</taxon>
        <taxon>Meruliaceae</taxon>
        <taxon>Hermanssonia</taxon>
    </lineage>
</organism>
<proteinExistence type="predicted"/>
<accession>A0A2R6NYD9</accession>
<evidence type="ECO:0000313" key="3">
    <source>
        <dbReference type="Proteomes" id="UP000186601"/>
    </source>
</evidence>
<comment type="caution">
    <text evidence="2">The sequence shown here is derived from an EMBL/GenBank/DDBJ whole genome shotgun (WGS) entry which is preliminary data.</text>
</comment>
<evidence type="ECO:0000313" key="2">
    <source>
        <dbReference type="EMBL" id="PSR80107.1"/>
    </source>
</evidence>
<dbReference type="AlphaFoldDB" id="A0A2R6NYD9"/>
<feature type="region of interest" description="Disordered" evidence="1">
    <location>
        <begin position="56"/>
        <end position="112"/>
    </location>
</feature>
<gene>
    <name evidence="2" type="ORF">PHLCEN_2v6808</name>
</gene>
<sequence length="112" mass="12796">MCDNHNRKKMMTDRQKRKAKNGQSRKHAQREEIRHMIRGRMENGELSMELELEDRSARGMKRATDDSIARSSEAATETKGTKERVAVNQDGFFGEDIGEDELEAGDQDMHGS</sequence>
<protein>
    <submittedName>
        <fullName evidence="2">Uncharacterized protein</fullName>
    </submittedName>
</protein>
<feature type="compositionally biased region" description="Basic residues" evidence="1">
    <location>
        <begin position="15"/>
        <end position="28"/>
    </location>
</feature>
<evidence type="ECO:0000256" key="1">
    <source>
        <dbReference type="SAM" id="MobiDB-lite"/>
    </source>
</evidence>
<dbReference type="Proteomes" id="UP000186601">
    <property type="component" value="Unassembled WGS sequence"/>
</dbReference>
<reference evidence="2 3" key="1">
    <citation type="submission" date="2018-02" db="EMBL/GenBank/DDBJ databases">
        <title>Genome sequence of the basidiomycete white-rot fungus Phlebia centrifuga.</title>
        <authorList>
            <person name="Granchi Z."/>
            <person name="Peng M."/>
            <person name="de Vries R.P."/>
            <person name="Hilden K."/>
            <person name="Makela M.R."/>
            <person name="Grigoriev I."/>
            <person name="Riley R."/>
        </authorList>
    </citation>
    <scope>NUCLEOTIDE SEQUENCE [LARGE SCALE GENOMIC DNA]</scope>
    <source>
        <strain evidence="2 3">FBCC195</strain>
    </source>
</reference>
<feature type="region of interest" description="Disordered" evidence="1">
    <location>
        <begin position="1"/>
        <end position="31"/>
    </location>
</feature>